<proteinExistence type="predicted"/>
<dbReference type="Gene3D" id="1.10.490.10">
    <property type="entry name" value="Globins"/>
    <property type="match status" value="1"/>
</dbReference>
<dbReference type="Pfam" id="PF01152">
    <property type="entry name" value="Bac_globin"/>
    <property type="match status" value="1"/>
</dbReference>
<feature type="signal peptide" evidence="6">
    <location>
        <begin position="1"/>
        <end position="24"/>
    </location>
</feature>
<dbReference type="InterPro" id="IPR001486">
    <property type="entry name" value="Hemoglobin_trunc"/>
</dbReference>
<reference evidence="7 8" key="2">
    <citation type="submission" date="2018-12" db="EMBL/GenBank/DDBJ databases">
        <title>Rhizobacter gummiphilus sp. nov., a rubber-degrading bacterium isolated from the soil of a botanical garden in Japan.</title>
        <authorList>
            <person name="Shunsuke S.S."/>
        </authorList>
    </citation>
    <scope>NUCLEOTIDE SEQUENCE [LARGE SCALE GENOMIC DNA]</scope>
    <source>
        <strain evidence="7 8">S-16</strain>
    </source>
</reference>
<feature type="chain" id="PRO_5018261404" evidence="6">
    <location>
        <begin position="25"/>
        <end position="152"/>
    </location>
</feature>
<keyword evidence="3 5" id="KW-0479">Metal-binding</keyword>
<keyword evidence="6" id="KW-0732">Signal</keyword>
<accession>A0A3N7HV87</accession>
<evidence type="ECO:0000313" key="7">
    <source>
        <dbReference type="EMBL" id="RQP26207.1"/>
    </source>
</evidence>
<dbReference type="InterPro" id="IPR009050">
    <property type="entry name" value="Globin-like_sf"/>
</dbReference>
<gene>
    <name evidence="7" type="ORF">DZC73_04015</name>
</gene>
<dbReference type="Proteomes" id="UP000267464">
    <property type="component" value="Unassembled WGS sequence"/>
</dbReference>
<evidence type="ECO:0000256" key="3">
    <source>
        <dbReference type="ARBA" id="ARBA00022723"/>
    </source>
</evidence>
<dbReference type="GO" id="GO:0019825">
    <property type="term" value="F:oxygen binding"/>
    <property type="evidence" value="ECO:0007669"/>
    <property type="project" value="InterPro"/>
</dbReference>
<evidence type="ECO:0000256" key="2">
    <source>
        <dbReference type="ARBA" id="ARBA00022617"/>
    </source>
</evidence>
<dbReference type="RefSeq" id="WP_124538879.1">
    <property type="nucleotide sequence ID" value="NZ_QUSW01000001.1"/>
</dbReference>
<dbReference type="CDD" id="cd00454">
    <property type="entry name" value="TrHb1_N"/>
    <property type="match status" value="1"/>
</dbReference>
<evidence type="ECO:0000256" key="1">
    <source>
        <dbReference type="ARBA" id="ARBA00022448"/>
    </source>
</evidence>
<dbReference type="EMBL" id="QUSW01000001">
    <property type="protein sequence ID" value="RQP26207.1"/>
    <property type="molecule type" value="Genomic_DNA"/>
</dbReference>
<keyword evidence="8" id="KW-1185">Reference proteome</keyword>
<dbReference type="OrthoDB" id="9795814at2"/>
<keyword evidence="2 5" id="KW-0349">Heme</keyword>
<dbReference type="AlphaFoldDB" id="A0A3N7HV87"/>
<evidence type="ECO:0000256" key="4">
    <source>
        <dbReference type="ARBA" id="ARBA00023004"/>
    </source>
</evidence>
<dbReference type="InterPro" id="IPR012292">
    <property type="entry name" value="Globin/Proto"/>
</dbReference>
<comment type="caution">
    <text evidence="7">The sequence shown here is derived from an EMBL/GenBank/DDBJ whole genome shotgun (WGS) entry which is preliminary data.</text>
</comment>
<reference evidence="7 8" key="1">
    <citation type="submission" date="2018-08" db="EMBL/GenBank/DDBJ databases">
        <authorList>
            <person name="Khan S.A."/>
            <person name="Jeon C.O."/>
            <person name="Chun B.H."/>
            <person name="Jeong S.E."/>
        </authorList>
    </citation>
    <scope>NUCLEOTIDE SEQUENCE [LARGE SCALE GENOMIC DNA]</scope>
    <source>
        <strain evidence="7 8">S-16</strain>
    </source>
</reference>
<sequence length="152" mass="16796">MRFIQRLALAVVAAFIVLATPAFAQSAKPVIPADDSLYQQFGGQPGLVKLMDDFMTRLLADPRMNPFFKDVNQQHVKEQLVAQFCELSGGPCKLKGPDMKKVHAGFDIDRSAFNALVEVLQQAMDAQGIPFSAQNRMLAQLAPMHRDIINVP</sequence>
<feature type="binding site" description="distal binding residue" evidence="5">
    <location>
        <position position="103"/>
    </location>
    <ligand>
        <name>heme</name>
        <dbReference type="ChEBI" id="CHEBI:30413"/>
    </ligand>
    <ligandPart>
        <name>Fe</name>
        <dbReference type="ChEBI" id="CHEBI:18248"/>
    </ligandPart>
</feature>
<keyword evidence="1" id="KW-0813">Transport</keyword>
<evidence type="ECO:0000256" key="5">
    <source>
        <dbReference type="PIRSR" id="PIRSR601486-1"/>
    </source>
</evidence>
<keyword evidence="4 5" id="KW-0408">Iron</keyword>
<name>A0A3N7HV87_9BURK</name>
<protein>
    <submittedName>
        <fullName evidence="7">Group 1 truncated hemoglobin</fullName>
    </submittedName>
</protein>
<dbReference type="SUPFAM" id="SSF46458">
    <property type="entry name" value="Globin-like"/>
    <property type="match status" value="1"/>
</dbReference>
<dbReference type="GO" id="GO:0046872">
    <property type="term" value="F:metal ion binding"/>
    <property type="evidence" value="ECO:0007669"/>
    <property type="project" value="UniProtKB-KW"/>
</dbReference>
<organism evidence="7 8">
    <name type="scientific">Piscinibacter terrae</name>
    <dbReference type="NCBI Taxonomy" id="2496871"/>
    <lineage>
        <taxon>Bacteria</taxon>
        <taxon>Pseudomonadati</taxon>
        <taxon>Pseudomonadota</taxon>
        <taxon>Betaproteobacteria</taxon>
        <taxon>Burkholderiales</taxon>
        <taxon>Sphaerotilaceae</taxon>
        <taxon>Piscinibacter</taxon>
    </lineage>
</organism>
<evidence type="ECO:0000313" key="8">
    <source>
        <dbReference type="Proteomes" id="UP000267464"/>
    </source>
</evidence>
<evidence type="ECO:0000256" key="6">
    <source>
        <dbReference type="SAM" id="SignalP"/>
    </source>
</evidence>
<dbReference type="GO" id="GO:0020037">
    <property type="term" value="F:heme binding"/>
    <property type="evidence" value="ECO:0007669"/>
    <property type="project" value="InterPro"/>
</dbReference>